<dbReference type="Gene3D" id="3.30.1370.120">
    <property type="match status" value="1"/>
</dbReference>
<keyword evidence="7" id="KW-0998">Cell outer membrane</keyword>
<dbReference type="InterPro" id="IPR001775">
    <property type="entry name" value="GspD/PilQ"/>
</dbReference>
<evidence type="ECO:0000313" key="13">
    <source>
        <dbReference type="Proteomes" id="UP000249046"/>
    </source>
</evidence>
<dbReference type="InterPro" id="IPR013355">
    <property type="entry name" value="Pilus_4_PilQ"/>
</dbReference>
<evidence type="ECO:0000256" key="10">
    <source>
        <dbReference type="SAM" id="SignalP"/>
    </source>
</evidence>
<dbReference type="InterPro" id="IPR004845">
    <property type="entry name" value="T2SS_GspD_CS"/>
</dbReference>
<dbReference type="AlphaFoldDB" id="A0A2W5ME94"/>
<evidence type="ECO:0000259" key="11">
    <source>
        <dbReference type="SMART" id="SM00965"/>
    </source>
</evidence>
<accession>A0A2W5ME94</accession>
<keyword evidence="4 10" id="KW-0732">Signal</keyword>
<dbReference type="SMART" id="SM00965">
    <property type="entry name" value="STN"/>
    <property type="match status" value="1"/>
</dbReference>
<dbReference type="InterPro" id="IPR011662">
    <property type="entry name" value="Secretin/TonB_short_N"/>
</dbReference>
<comment type="caution">
    <text evidence="12">The sequence shown here is derived from an EMBL/GenBank/DDBJ whole genome shotgun (WGS) entry which is preliminary data.</text>
</comment>
<dbReference type="GO" id="GO:0009306">
    <property type="term" value="P:protein secretion"/>
    <property type="evidence" value="ECO:0007669"/>
    <property type="project" value="InterPro"/>
</dbReference>
<dbReference type="NCBIfam" id="TIGR02515">
    <property type="entry name" value="IV_pilus_PilQ"/>
    <property type="match status" value="1"/>
</dbReference>
<dbReference type="Pfam" id="PF00263">
    <property type="entry name" value="Secretin"/>
    <property type="match status" value="1"/>
</dbReference>
<dbReference type="Gene3D" id="2.60.40.3500">
    <property type="match status" value="1"/>
</dbReference>
<keyword evidence="6" id="KW-0472">Membrane</keyword>
<proteinExistence type="inferred from homology"/>
<protein>
    <submittedName>
        <fullName evidence="12">Type IV pilus secretin PilQ</fullName>
    </submittedName>
</protein>
<dbReference type="InterPro" id="IPR004846">
    <property type="entry name" value="T2SS/T3SS_dom"/>
</dbReference>
<gene>
    <name evidence="12" type="ORF">DI564_14355</name>
</gene>
<dbReference type="PANTHER" id="PTHR30604:SF1">
    <property type="entry name" value="DNA UTILIZATION PROTEIN HOFQ"/>
    <property type="match status" value="1"/>
</dbReference>
<dbReference type="InterPro" id="IPR005644">
    <property type="entry name" value="NolW-like"/>
</dbReference>
<dbReference type="EMBL" id="QFPO01000015">
    <property type="protein sequence ID" value="PZQ11710.1"/>
    <property type="molecule type" value="Genomic_DNA"/>
</dbReference>
<comment type="subcellular location">
    <subcellularLocation>
        <location evidence="1 8">Cell outer membrane</location>
    </subcellularLocation>
</comment>
<evidence type="ECO:0000256" key="1">
    <source>
        <dbReference type="ARBA" id="ARBA00004442"/>
    </source>
</evidence>
<name>A0A2W5ME94_9GAMM</name>
<dbReference type="Pfam" id="PF07660">
    <property type="entry name" value="STN"/>
    <property type="match status" value="1"/>
</dbReference>
<dbReference type="Gene3D" id="2.60.40.3470">
    <property type="match status" value="1"/>
</dbReference>
<evidence type="ECO:0000256" key="3">
    <source>
        <dbReference type="ARBA" id="ARBA00022448"/>
    </source>
</evidence>
<evidence type="ECO:0000313" key="12">
    <source>
        <dbReference type="EMBL" id="PZQ11710.1"/>
    </source>
</evidence>
<reference evidence="12 13" key="1">
    <citation type="submission" date="2017-08" db="EMBL/GenBank/DDBJ databases">
        <title>Infants hospitalized years apart are colonized by the same room-sourced microbial strains.</title>
        <authorList>
            <person name="Brooks B."/>
            <person name="Olm M.R."/>
            <person name="Firek B.A."/>
            <person name="Baker R."/>
            <person name="Thomas B.C."/>
            <person name="Morowitz M.J."/>
            <person name="Banfield J.F."/>
        </authorList>
    </citation>
    <scope>NUCLEOTIDE SEQUENCE [LARGE SCALE GENOMIC DNA]</scope>
    <source>
        <strain evidence="12">S2_005_003_R2_42</strain>
    </source>
</reference>
<feature type="compositionally biased region" description="Basic and acidic residues" evidence="9">
    <location>
        <begin position="263"/>
        <end position="275"/>
    </location>
</feature>
<dbReference type="PROSITE" id="PS00875">
    <property type="entry name" value="T2SP_D"/>
    <property type="match status" value="1"/>
</dbReference>
<dbReference type="Proteomes" id="UP000249046">
    <property type="component" value="Unassembled WGS sequence"/>
</dbReference>
<evidence type="ECO:0000256" key="5">
    <source>
        <dbReference type="ARBA" id="ARBA00022927"/>
    </source>
</evidence>
<evidence type="ECO:0000256" key="9">
    <source>
        <dbReference type="SAM" id="MobiDB-lite"/>
    </source>
</evidence>
<dbReference type="InterPro" id="IPR021731">
    <property type="entry name" value="AMIN_dom"/>
</dbReference>
<comment type="similarity">
    <text evidence="2">Belongs to the bacterial secretin family. PilQ subfamily.</text>
</comment>
<dbReference type="GO" id="GO:0009279">
    <property type="term" value="C:cell outer membrane"/>
    <property type="evidence" value="ECO:0007669"/>
    <property type="project" value="UniProtKB-SubCell"/>
</dbReference>
<dbReference type="InterPro" id="IPR051808">
    <property type="entry name" value="Type_IV_pilus_biogenesis"/>
</dbReference>
<evidence type="ECO:0000256" key="7">
    <source>
        <dbReference type="ARBA" id="ARBA00023237"/>
    </source>
</evidence>
<evidence type="ECO:0000256" key="4">
    <source>
        <dbReference type="ARBA" id="ARBA00022729"/>
    </source>
</evidence>
<feature type="chain" id="PRO_5015867823" evidence="10">
    <location>
        <begin position="33"/>
        <end position="746"/>
    </location>
</feature>
<dbReference type="PRINTS" id="PR00811">
    <property type="entry name" value="BCTERIALGSPD"/>
</dbReference>
<dbReference type="Pfam" id="PF11741">
    <property type="entry name" value="AMIN"/>
    <property type="match status" value="2"/>
</dbReference>
<dbReference type="InterPro" id="IPR038591">
    <property type="entry name" value="NolW-like_sf"/>
</dbReference>
<feature type="domain" description="Secretin/TonB short N-terminal" evidence="11">
    <location>
        <begin position="307"/>
        <end position="355"/>
    </location>
</feature>
<keyword evidence="5" id="KW-0653">Protein transport</keyword>
<sequence length="746" mass="79451">MSPERGSGLRRLRARLFWIAAVLGVTSAAAQAQNTLEAIDYTALPGGKVEITLKFAEPVTDPRAFTTETPPTIALDLPDTRNGLTKRRVEIGTGATAGVSAVEAGGRTRVVVDLYRTATYTTRINGNALVVAVNNGAVGATGVAATTAMVDPTKASSAQQGVELTNVDFRRGKTGEGRLIVSFSQPGVSADLKREGDRIVLNIANVKLGANQAQRLDVLDFATPVQSIETRSRGNGVRMEILATQPYEQMAYQTGTEYIVEVAPKREDPQGKGRNSEPNYSGERVTFNFQDIPARSVLNLLAEVSQVNIVVADTVQGNVTLRLINVPWDQALDLVLQAKGLDKRLQGNVIWVGPQEEIAKREQALADARLKREEQDELISDYIPVNYGKAKDIAELLTKDTQGAQGGGGGAAGGGGGKQRGFLSVRGSVTYDERTNTLLVSDIPLKVQEIRQLVAVLDRPVQQVLIESRIVIATDSFARELGARFGISGGYEDNHGNVITTAGTASATNRMNNLALINRLNGGRGLPVVAPAPAPGGISVPPLNERLNVNLPATTPAGSFGLAILGADYLLDLELSAAQTEGRGEVVSSPRVVTANQKEALIKQGQEVGYVTYQNSGAGGVGTATVQFKEAVLELRVTPTITADDRVYLNLNVKKDAIAGYIDVPGGGSVPQLDKREMNTGVLVDNGQTVVLGGVYEVEKRDDLTKVPLLGDVPILGNLFRRTGRTDTKAELLIFVTPKILNDSLK</sequence>
<dbReference type="Pfam" id="PF03958">
    <property type="entry name" value="Secretin_N"/>
    <property type="match status" value="1"/>
</dbReference>
<keyword evidence="3 8" id="KW-0813">Transport</keyword>
<feature type="region of interest" description="Disordered" evidence="9">
    <location>
        <begin position="263"/>
        <end position="282"/>
    </location>
</feature>
<dbReference type="Gene3D" id="3.30.1370.130">
    <property type="match status" value="1"/>
</dbReference>
<organism evidence="12 13">
    <name type="scientific">Rhodanobacter denitrificans</name>
    <dbReference type="NCBI Taxonomy" id="666685"/>
    <lineage>
        <taxon>Bacteria</taxon>
        <taxon>Pseudomonadati</taxon>
        <taxon>Pseudomonadota</taxon>
        <taxon>Gammaproteobacteria</taxon>
        <taxon>Lysobacterales</taxon>
        <taxon>Rhodanobacteraceae</taxon>
        <taxon>Rhodanobacter</taxon>
    </lineage>
</organism>
<feature type="signal peptide" evidence="10">
    <location>
        <begin position="1"/>
        <end position="32"/>
    </location>
</feature>
<evidence type="ECO:0000256" key="8">
    <source>
        <dbReference type="RuleBase" id="RU004004"/>
    </source>
</evidence>
<dbReference type="PANTHER" id="PTHR30604">
    <property type="entry name" value="PROTEIN TRANSPORT PROTEIN HOFQ"/>
    <property type="match status" value="1"/>
</dbReference>
<evidence type="ECO:0000256" key="2">
    <source>
        <dbReference type="ARBA" id="ARBA00006304"/>
    </source>
</evidence>
<evidence type="ECO:0000256" key="6">
    <source>
        <dbReference type="ARBA" id="ARBA00023136"/>
    </source>
</evidence>